<accession>A0A1F2WN07</accession>
<dbReference type="EMBL" id="MELK01000025">
    <property type="protein sequence ID" value="OFW58221.1"/>
    <property type="molecule type" value="Genomic_DNA"/>
</dbReference>
<protein>
    <submittedName>
        <fullName evidence="1">Uncharacterized protein</fullName>
    </submittedName>
</protein>
<reference evidence="1 2" key="1">
    <citation type="journal article" date="2016" name="Nat. Commun.">
        <title>Thousands of microbial genomes shed light on interconnected biogeochemical processes in an aquifer system.</title>
        <authorList>
            <person name="Anantharaman K."/>
            <person name="Brown C.T."/>
            <person name="Hug L.A."/>
            <person name="Sharon I."/>
            <person name="Castelle C.J."/>
            <person name="Probst A.J."/>
            <person name="Thomas B.C."/>
            <person name="Singh A."/>
            <person name="Wilkins M.J."/>
            <person name="Karaoz U."/>
            <person name="Brodie E.L."/>
            <person name="Williams K.H."/>
            <person name="Hubbard S.S."/>
            <person name="Banfield J.F."/>
        </authorList>
    </citation>
    <scope>NUCLEOTIDE SEQUENCE [LARGE SCALE GENOMIC DNA]</scope>
</reference>
<proteinExistence type="predicted"/>
<organism evidence="1 2">
    <name type="scientific">Candidatus Solincola sediminis</name>
    <dbReference type="NCBI Taxonomy" id="1797199"/>
    <lineage>
        <taxon>Bacteria</taxon>
        <taxon>Bacillati</taxon>
        <taxon>Actinomycetota</taxon>
        <taxon>Candidatus Geothermincolia</taxon>
        <taxon>Candidatus Geothermincolales</taxon>
        <taxon>Candidatus Geothermincolaceae</taxon>
        <taxon>Candidatus Solincola</taxon>
    </lineage>
</organism>
<evidence type="ECO:0000313" key="1">
    <source>
        <dbReference type="EMBL" id="OFW58221.1"/>
    </source>
</evidence>
<dbReference type="Proteomes" id="UP000177876">
    <property type="component" value="Unassembled WGS sequence"/>
</dbReference>
<sequence>MTGQASHYTIHELNQLPNETKAQLYSLLIPDKVFQLFEIDRRDFKNKDGEHVLRLVADCTCTFVIIEISEHPGDGDPIFSLEIEDTAFCKIDINFLIINDVRGPRFDTDIDQAGRRTKFATVGRNIPEEIRAMNSGLTPGQVRPGLRLFKDFVPLANAFVEAMGQDMVIVEPLGYNNAIIFESYGFGYIRGLRKMEEINEGFQPGGELFEKLDGGTPFRRPGMEKTVRGRSWAIHDGILGEPWRGIEMYRPSKGCTVGTFPGWIY</sequence>
<dbReference type="AlphaFoldDB" id="A0A1F2WN07"/>
<name>A0A1F2WN07_9ACTN</name>
<dbReference type="STRING" id="1797197.A2Y75_08595"/>
<gene>
    <name evidence="1" type="ORF">A2Y75_08595</name>
</gene>
<evidence type="ECO:0000313" key="2">
    <source>
        <dbReference type="Proteomes" id="UP000177876"/>
    </source>
</evidence>
<comment type="caution">
    <text evidence="1">The sequence shown here is derived from an EMBL/GenBank/DDBJ whole genome shotgun (WGS) entry which is preliminary data.</text>
</comment>